<organism evidence="2 3">
    <name type="scientific">Collinsella aerofaciens</name>
    <dbReference type="NCBI Taxonomy" id="74426"/>
    <lineage>
        <taxon>Bacteria</taxon>
        <taxon>Bacillati</taxon>
        <taxon>Actinomycetota</taxon>
        <taxon>Coriobacteriia</taxon>
        <taxon>Coriobacteriales</taxon>
        <taxon>Coriobacteriaceae</taxon>
        <taxon>Collinsella</taxon>
    </lineage>
</organism>
<accession>A0A5K1JBS3</accession>
<dbReference type="AlphaFoldDB" id="A0A5K1JBS3"/>
<feature type="compositionally biased region" description="Basic and acidic residues" evidence="1">
    <location>
        <begin position="16"/>
        <end position="29"/>
    </location>
</feature>
<dbReference type="Proteomes" id="UP000330807">
    <property type="component" value="Unassembled WGS sequence"/>
</dbReference>
<feature type="region of interest" description="Disordered" evidence="1">
    <location>
        <begin position="1"/>
        <end position="29"/>
    </location>
</feature>
<proteinExistence type="predicted"/>
<evidence type="ECO:0000313" key="3">
    <source>
        <dbReference type="Proteomes" id="UP000330807"/>
    </source>
</evidence>
<feature type="region of interest" description="Disordered" evidence="1">
    <location>
        <begin position="157"/>
        <end position="231"/>
    </location>
</feature>
<sequence>MAQRGRLSPFAGLHRSAGEGRLRQGRRRPECRARNTDARLSYGPSLENALFTHLPSKGCSVGVGRIGKLERDFTVRKGDERAYAQVSMTVADSKAEEREYAPFSKIRDGWPRHLFTLDPLRSQRDGVRHLNLMEFLRGAETCSSFAPKPSESLPSMLTHANRGGFKPPATIPARETGGQSQGKPRPRGGCAAIPENPDQPRDSRTIRTRQHEEARCGRYGTRRHVADDRRY</sequence>
<name>A0A5K1JBS3_9ACTN</name>
<evidence type="ECO:0000313" key="2">
    <source>
        <dbReference type="EMBL" id="VWM01497.1"/>
    </source>
</evidence>
<dbReference type="EMBL" id="CABWIH010000049">
    <property type="protein sequence ID" value="VWM01497.1"/>
    <property type="molecule type" value="Genomic_DNA"/>
</dbReference>
<feature type="compositionally biased region" description="Basic and acidic residues" evidence="1">
    <location>
        <begin position="198"/>
        <end position="216"/>
    </location>
</feature>
<gene>
    <name evidence="2" type="ORF">LMKDKBCB_02200</name>
</gene>
<evidence type="ECO:0000256" key="1">
    <source>
        <dbReference type="SAM" id="MobiDB-lite"/>
    </source>
</evidence>
<reference evidence="2 3" key="1">
    <citation type="submission" date="2019-10" db="EMBL/GenBank/DDBJ databases">
        <authorList>
            <person name="Wolf R A."/>
        </authorList>
    </citation>
    <scope>NUCLEOTIDE SEQUENCE [LARGE SCALE GENOMIC DNA]</scope>
    <source>
        <strain evidence="2">Collinsella_aerofaciens_AK_138A</strain>
    </source>
</reference>
<protein>
    <submittedName>
        <fullName evidence="2">Uncharacterized protein</fullName>
    </submittedName>
</protein>